<organism evidence="10">
    <name type="scientific">Dunaliella parva</name>
    <dbReference type="NCBI Taxonomy" id="3048"/>
    <lineage>
        <taxon>Eukaryota</taxon>
        <taxon>Viridiplantae</taxon>
        <taxon>Chlorophyta</taxon>
        <taxon>core chlorophytes</taxon>
        <taxon>Chlorophyceae</taxon>
        <taxon>CS clade</taxon>
        <taxon>Chlamydomonadales</taxon>
        <taxon>Dunaliellaceae</taxon>
        <taxon>Dunaliella</taxon>
    </lineage>
</organism>
<feature type="active site" description="Proton donor" evidence="4">
    <location>
        <position position="71"/>
    </location>
</feature>
<dbReference type="Gene3D" id="3.40.50.10380">
    <property type="entry name" value="Malic enzyme, N-terminal domain"/>
    <property type="match status" value="1"/>
</dbReference>
<dbReference type="InterPro" id="IPR036291">
    <property type="entry name" value="NAD(P)-bd_dom_sf"/>
</dbReference>
<evidence type="ECO:0000256" key="2">
    <source>
        <dbReference type="ARBA" id="ARBA00008785"/>
    </source>
</evidence>
<dbReference type="EMBL" id="PQ120576">
    <property type="protein sequence ID" value="XDN84332.1"/>
    <property type="molecule type" value="mRNA"/>
</dbReference>
<dbReference type="GO" id="GO:0051287">
    <property type="term" value="F:NAD binding"/>
    <property type="evidence" value="ECO:0007669"/>
    <property type="project" value="InterPro"/>
</dbReference>
<keyword evidence="8" id="KW-0472">Membrane</keyword>
<feature type="binding site" evidence="6">
    <location>
        <position position="221"/>
    </location>
    <ligand>
        <name>a divalent metal cation</name>
        <dbReference type="ChEBI" id="CHEBI:60240"/>
    </ligand>
</feature>
<evidence type="ECO:0000256" key="7">
    <source>
        <dbReference type="RuleBase" id="RU003426"/>
    </source>
</evidence>
<dbReference type="InterPro" id="IPR012301">
    <property type="entry name" value="Malic_N_dom"/>
</dbReference>
<evidence type="ECO:0000256" key="1">
    <source>
        <dbReference type="ARBA" id="ARBA00001936"/>
    </source>
</evidence>
<feature type="binding site" evidence="5">
    <location>
        <position position="131"/>
    </location>
    <ligand>
        <name>(S)-malate</name>
        <dbReference type="ChEBI" id="CHEBI:15589"/>
    </ligand>
</feature>
<dbReference type="PANTHER" id="PTHR23406">
    <property type="entry name" value="MALIC ENZYME-RELATED"/>
    <property type="match status" value="1"/>
</dbReference>
<dbReference type="PANTHER" id="PTHR23406:SF68">
    <property type="entry name" value="MALIC ENZYME"/>
    <property type="match status" value="1"/>
</dbReference>
<keyword evidence="8" id="KW-0812">Transmembrane</keyword>
<feature type="active site" description="Proton acceptor" evidence="4">
    <location>
        <position position="149"/>
    </location>
</feature>
<comment type="cofactor">
    <cofactor evidence="6">
        <name>Mg(2+)</name>
        <dbReference type="ChEBI" id="CHEBI:18420"/>
    </cofactor>
    <cofactor evidence="6">
        <name>Mn(2+)</name>
        <dbReference type="ChEBI" id="CHEBI:29035"/>
    </cofactor>
    <text evidence="6">Divalent metal cations. Prefers magnesium or manganese.</text>
</comment>
<dbReference type="NCBIfam" id="NF010052">
    <property type="entry name" value="PRK13529.1"/>
    <property type="match status" value="1"/>
</dbReference>
<feature type="binding site" evidence="6">
    <location>
        <position position="244"/>
    </location>
    <ligand>
        <name>a divalent metal cation</name>
        <dbReference type="ChEBI" id="CHEBI:60240"/>
    </ligand>
</feature>
<feature type="domain" description="Malic enzyme N-terminal" evidence="9">
    <location>
        <begin position="48"/>
        <end position="235"/>
    </location>
</feature>
<dbReference type="PRINTS" id="PR00072">
    <property type="entry name" value="MALOXRDTASE"/>
</dbReference>
<dbReference type="InterPro" id="IPR015884">
    <property type="entry name" value="Malic_enzyme_CS"/>
</dbReference>
<reference evidence="10" key="1">
    <citation type="submission" date="2024-08" db="EMBL/GenBank/DDBJ databases">
        <title>Combined Effects of Nitrogen Limitation and Overexpression of Malic Enzyme Gene on Lipid Accumulation in Dunaliella parva.</title>
        <authorList>
            <person name="Shang C."/>
        </authorList>
    </citation>
    <scope>NUCLEOTIDE SEQUENCE</scope>
    <source>
        <strain evidence="10">FACHB-815</strain>
    </source>
</reference>
<dbReference type="SUPFAM" id="SSF53223">
    <property type="entry name" value="Aminoacid dehydrogenase-like, N-terminal domain"/>
    <property type="match status" value="1"/>
</dbReference>
<dbReference type="SUPFAM" id="SSF51735">
    <property type="entry name" value="NAD(P)-binding Rossmann-fold domains"/>
    <property type="match status" value="1"/>
</dbReference>
<dbReference type="Pfam" id="PF00390">
    <property type="entry name" value="malic"/>
    <property type="match status" value="1"/>
</dbReference>
<comment type="cofactor">
    <cofactor evidence="1">
        <name>Mn(2+)</name>
        <dbReference type="ChEBI" id="CHEBI:29035"/>
    </cofactor>
</comment>
<feature type="transmembrane region" description="Helical" evidence="8">
    <location>
        <begin position="365"/>
        <end position="384"/>
    </location>
</feature>
<dbReference type="GO" id="GO:0004473">
    <property type="term" value="F:malate dehydrogenase (decarboxylating) (NADP+) activity"/>
    <property type="evidence" value="ECO:0007669"/>
    <property type="project" value="TreeGrafter"/>
</dbReference>
<evidence type="ECO:0000256" key="6">
    <source>
        <dbReference type="PIRSR" id="PIRSR000106-3"/>
    </source>
</evidence>
<dbReference type="InterPro" id="IPR046346">
    <property type="entry name" value="Aminoacid_DH-like_N_sf"/>
</dbReference>
<keyword evidence="7" id="KW-0560">Oxidoreductase</keyword>
<dbReference type="GO" id="GO:0006108">
    <property type="term" value="P:malate metabolic process"/>
    <property type="evidence" value="ECO:0007669"/>
    <property type="project" value="TreeGrafter"/>
</dbReference>
<dbReference type="SMART" id="SM01274">
    <property type="entry name" value="malic"/>
    <property type="match status" value="1"/>
</dbReference>
<dbReference type="GO" id="GO:0046872">
    <property type="term" value="F:metal ion binding"/>
    <property type="evidence" value="ECO:0007669"/>
    <property type="project" value="UniProtKB-KW"/>
</dbReference>
<sequence>MGAAPSTQPAGCPGCDDASIAAAALQQLDAVPEAHGGIEKYMYLRMLHEKKPDEFYRLLTTETERVLPFIYTPTVGEACRRYFELAARKKEPKLRPRGIFLTLEDRGRVLEKLKAWPQQNVKVIVVTDGERILGLGDLGAGGMGISEGKITLYTVAAGVDPAHCLPVCLDVGTNNKDLLQDAHYKGLKRTRATGQEYDSFVEEFMDAVSQWQPHVLIQFEDFGNTNAFRLLERYRPSHCTFNDDIQGTAAITLAALLSALRAIEFDKYRDADTGQGAMYISDGSLGAGQLLEGKQVLFLGAGEAGTGIGELIAYCVHRRTGCSMQEARKTCHFVDSKGLVILSSVAAARALCCVGLFVVPLFTYYASNYFSIFAVLSIVEGRLFV</sequence>
<evidence type="ECO:0000256" key="3">
    <source>
        <dbReference type="ARBA" id="ARBA00022723"/>
    </source>
</evidence>
<comment type="similarity">
    <text evidence="2 7">Belongs to the malic enzymes family.</text>
</comment>
<evidence type="ECO:0000259" key="9">
    <source>
        <dbReference type="SMART" id="SM01274"/>
    </source>
</evidence>
<proteinExistence type="evidence at transcript level"/>
<keyword evidence="3 6" id="KW-0479">Metal-binding</keyword>
<dbReference type="Pfam" id="PF03949">
    <property type="entry name" value="Malic_M"/>
    <property type="match status" value="1"/>
</dbReference>
<dbReference type="PROSITE" id="PS00331">
    <property type="entry name" value="MALIC_ENZYMES"/>
    <property type="match status" value="1"/>
</dbReference>
<evidence type="ECO:0000256" key="8">
    <source>
        <dbReference type="SAM" id="Phobius"/>
    </source>
</evidence>
<protein>
    <recommendedName>
        <fullName evidence="7">Malic enzyme</fullName>
    </recommendedName>
</protein>
<evidence type="ECO:0000256" key="4">
    <source>
        <dbReference type="PIRSR" id="PIRSR000106-1"/>
    </source>
</evidence>
<accession>A0AB39JAP9</accession>
<dbReference type="PIRSF" id="PIRSF000106">
    <property type="entry name" value="ME"/>
    <property type="match status" value="1"/>
</dbReference>
<dbReference type="InterPro" id="IPR037062">
    <property type="entry name" value="Malic_N_dom_sf"/>
</dbReference>
<dbReference type="InterPro" id="IPR012302">
    <property type="entry name" value="Malic_NAD-bd"/>
</dbReference>
<dbReference type="AlphaFoldDB" id="A0AB39JAP9"/>
<dbReference type="InterPro" id="IPR001891">
    <property type="entry name" value="Malic_OxRdtase"/>
</dbReference>
<name>A0AB39JAP9_9CHLO</name>
<gene>
    <name evidence="10" type="primary">ME</name>
</gene>
<dbReference type="Gene3D" id="3.40.50.720">
    <property type="entry name" value="NAD(P)-binding Rossmann-like Domain"/>
    <property type="match status" value="1"/>
</dbReference>
<evidence type="ECO:0000256" key="5">
    <source>
        <dbReference type="PIRSR" id="PIRSR000106-2"/>
    </source>
</evidence>
<evidence type="ECO:0000313" key="10">
    <source>
        <dbReference type="EMBL" id="XDN84332.1"/>
    </source>
</evidence>
<keyword evidence="8" id="KW-1133">Transmembrane helix</keyword>
<feature type="binding site" evidence="6">
    <location>
        <position position="220"/>
    </location>
    <ligand>
        <name>a divalent metal cation</name>
        <dbReference type="ChEBI" id="CHEBI:60240"/>
    </ligand>
</feature>